<dbReference type="EMBL" id="OX465084">
    <property type="protein sequence ID" value="CAI9297308.1"/>
    <property type="molecule type" value="Genomic_DNA"/>
</dbReference>
<dbReference type="Pfam" id="PF13966">
    <property type="entry name" value="zf-RVT"/>
    <property type="match status" value="1"/>
</dbReference>
<keyword evidence="3" id="KW-1185">Reference proteome</keyword>
<protein>
    <recommendedName>
        <fullName evidence="1">Reverse transcriptase zinc-binding domain-containing protein</fullName>
    </recommendedName>
</protein>
<accession>A0AA35ZR17</accession>
<dbReference type="AlphaFoldDB" id="A0AA35ZR17"/>
<gene>
    <name evidence="2" type="ORF">LSALG_LOCUS36133</name>
</gene>
<evidence type="ECO:0000259" key="1">
    <source>
        <dbReference type="Pfam" id="PF13966"/>
    </source>
</evidence>
<dbReference type="InterPro" id="IPR026960">
    <property type="entry name" value="RVT-Znf"/>
</dbReference>
<reference evidence="2" key="1">
    <citation type="submission" date="2023-04" db="EMBL/GenBank/DDBJ databases">
        <authorList>
            <person name="Vijverberg K."/>
            <person name="Xiong W."/>
            <person name="Schranz E."/>
        </authorList>
    </citation>
    <scope>NUCLEOTIDE SEQUENCE</scope>
</reference>
<sequence length="126" mass="14063">MRWTGLGSATLINSSSLINDVASLKTLIGAFNRTIRLYAWTCPLSSDGYYTVDLFWERINGPTTPYWGVKISWSKDVPIKGNCFVWRANFNRISTASALIKQGVRINSAQCGHCRSGEEDIGHLFT</sequence>
<feature type="domain" description="Reverse transcriptase zinc-binding" evidence="1">
    <location>
        <begin position="50"/>
        <end position="125"/>
    </location>
</feature>
<evidence type="ECO:0000313" key="3">
    <source>
        <dbReference type="Proteomes" id="UP001177003"/>
    </source>
</evidence>
<evidence type="ECO:0000313" key="2">
    <source>
        <dbReference type="EMBL" id="CAI9297308.1"/>
    </source>
</evidence>
<proteinExistence type="predicted"/>
<name>A0AA35ZR17_LACSI</name>
<dbReference type="Proteomes" id="UP001177003">
    <property type="component" value="Chromosome 8"/>
</dbReference>
<organism evidence="2 3">
    <name type="scientific">Lactuca saligna</name>
    <name type="common">Willowleaf lettuce</name>
    <dbReference type="NCBI Taxonomy" id="75948"/>
    <lineage>
        <taxon>Eukaryota</taxon>
        <taxon>Viridiplantae</taxon>
        <taxon>Streptophyta</taxon>
        <taxon>Embryophyta</taxon>
        <taxon>Tracheophyta</taxon>
        <taxon>Spermatophyta</taxon>
        <taxon>Magnoliopsida</taxon>
        <taxon>eudicotyledons</taxon>
        <taxon>Gunneridae</taxon>
        <taxon>Pentapetalae</taxon>
        <taxon>asterids</taxon>
        <taxon>campanulids</taxon>
        <taxon>Asterales</taxon>
        <taxon>Asteraceae</taxon>
        <taxon>Cichorioideae</taxon>
        <taxon>Cichorieae</taxon>
        <taxon>Lactucinae</taxon>
        <taxon>Lactuca</taxon>
    </lineage>
</organism>